<keyword evidence="2" id="KW-1185">Reference proteome</keyword>
<dbReference type="RefSeq" id="WP_284326448.1">
    <property type="nucleotide sequence ID" value="NZ_BSPP01000011.1"/>
</dbReference>
<gene>
    <name evidence="1" type="ORF">GCM10010873_32520</name>
</gene>
<name>A0AA37X0N6_9RHOB</name>
<evidence type="ECO:0000313" key="2">
    <source>
        <dbReference type="Proteomes" id="UP001157355"/>
    </source>
</evidence>
<proteinExistence type="predicted"/>
<dbReference type="AlphaFoldDB" id="A0AA37X0N6"/>
<sequence length="69" mass="8155">MLHVFTLPHPWWRVTFLELVEPTRRTDEGQYFQKCLYLVDHTAEGGKQLWKRGSEYLVPNVRQTVGPAQ</sequence>
<dbReference type="Proteomes" id="UP001157355">
    <property type="component" value="Unassembled WGS sequence"/>
</dbReference>
<organism evidence="1 2">
    <name type="scientific">Cypionkella aquatica</name>
    <dbReference type="NCBI Taxonomy" id="1756042"/>
    <lineage>
        <taxon>Bacteria</taxon>
        <taxon>Pseudomonadati</taxon>
        <taxon>Pseudomonadota</taxon>
        <taxon>Alphaproteobacteria</taxon>
        <taxon>Rhodobacterales</taxon>
        <taxon>Paracoccaceae</taxon>
        <taxon>Cypionkella</taxon>
    </lineage>
</organism>
<protein>
    <submittedName>
        <fullName evidence="1">Uncharacterized protein</fullName>
    </submittedName>
</protein>
<comment type="caution">
    <text evidence="1">The sequence shown here is derived from an EMBL/GenBank/DDBJ whole genome shotgun (WGS) entry which is preliminary data.</text>
</comment>
<accession>A0AA37X0N6</accession>
<dbReference type="EMBL" id="BSPP01000011">
    <property type="protein sequence ID" value="GLS88278.1"/>
    <property type="molecule type" value="Genomic_DNA"/>
</dbReference>
<evidence type="ECO:0000313" key="1">
    <source>
        <dbReference type="EMBL" id="GLS88278.1"/>
    </source>
</evidence>
<reference evidence="1 2" key="1">
    <citation type="journal article" date="2014" name="Int. J. Syst. Evol. Microbiol.">
        <title>Complete genome sequence of Corynebacterium casei LMG S-19264T (=DSM 44701T), isolated from a smear-ripened cheese.</title>
        <authorList>
            <consortium name="US DOE Joint Genome Institute (JGI-PGF)"/>
            <person name="Walter F."/>
            <person name="Albersmeier A."/>
            <person name="Kalinowski J."/>
            <person name="Ruckert C."/>
        </authorList>
    </citation>
    <scope>NUCLEOTIDE SEQUENCE [LARGE SCALE GENOMIC DNA]</scope>
    <source>
        <strain evidence="1 2">NBRC 111766</strain>
    </source>
</reference>